<name>A0A2X4UK97_SERPL</name>
<protein>
    <submittedName>
        <fullName evidence="1">Uncharacterized protein</fullName>
    </submittedName>
</protein>
<organism evidence="1 2">
    <name type="scientific">Serratia plymuthica</name>
    <dbReference type="NCBI Taxonomy" id="82996"/>
    <lineage>
        <taxon>Bacteria</taxon>
        <taxon>Pseudomonadati</taxon>
        <taxon>Pseudomonadota</taxon>
        <taxon>Gammaproteobacteria</taxon>
        <taxon>Enterobacterales</taxon>
        <taxon>Yersiniaceae</taxon>
        <taxon>Serratia</taxon>
    </lineage>
</organism>
<dbReference type="Proteomes" id="UP000248897">
    <property type="component" value="Chromosome 1"/>
</dbReference>
<dbReference type="EMBL" id="LS483469">
    <property type="protein sequence ID" value="SQI33330.1"/>
    <property type="molecule type" value="Genomic_DNA"/>
</dbReference>
<dbReference type="AlphaFoldDB" id="A0A2X4UK97"/>
<evidence type="ECO:0000313" key="1">
    <source>
        <dbReference type="EMBL" id="SQI33330.1"/>
    </source>
</evidence>
<evidence type="ECO:0000313" key="2">
    <source>
        <dbReference type="Proteomes" id="UP000248897"/>
    </source>
</evidence>
<proteinExistence type="predicted"/>
<accession>A0A2X4UK97</accession>
<gene>
    <name evidence="1" type="ORF">NCTC12961_01400</name>
</gene>
<reference evidence="1 2" key="1">
    <citation type="submission" date="2018-06" db="EMBL/GenBank/DDBJ databases">
        <authorList>
            <consortium name="Pathogen Informatics"/>
            <person name="Doyle S."/>
        </authorList>
    </citation>
    <scope>NUCLEOTIDE SEQUENCE [LARGE SCALE GENOMIC DNA]</scope>
    <source>
        <strain evidence="1 2">NCTC12961</strain>
    </source>
</reference>
<sequence length="52" mass="6340">MQHVRYRLQRELDGNRRIPLKSWVDMLQCLQALFFITFKSYMVRAVSSWCNC</sequence>